<feature type="transmembrane region" description="Helical" evidence="1">
    <location>
        <begin position="6"/>
        <end position="25"/>
    </location>
</feature>
<evidence type="ECO:0000313" key="2">
    <source>
        <dbReference type="EMBL" id="KGD67073.1"/>
    </source>
</evidence>
<keyword evidence="1" id="KW-0472">Membrane</keyword>
<name>A0A095TXL9_9FLAO</name>
<gene>
    <name evidence="2" type="ORF">LG45_12660</name>
</gene>
<sequence length="166" mass="19482">MEDLYSILGIFLSILVIYFGATQYFKLKKDRRLIESLRSDEDKETEDLRISSMIAVNLFVNFGSEFDYCKFRFTKKECFIYLRYSYPTNLYQGPLVIKSEFPNKYAYLSTFYIKKLEVKNNNEISICIKNKTFIGTKYNLNLTSISESDLDLILNNLSIKNAIPTE</sequence>
<keyword evidence="1" id="KW-0812">Transmembrane</keyword>
<keyword evidence="3" id="KW-1185">Reference proteome</keyword>
<dbReference type="STRING" id="1453498.LG45_12660"/>
<organism evidence="2 3">
    <name type="scientific">Flavobacterium aquatile LMG 4008 = ATCC 11947</name>
    <dbReference type="NCBI Taxonomy" id="1453498"/>
    <lineage>
        <taxon>Bacteria</taxon>
        <taxon>Pseudomonadati</taxon>
        <taxon>Bacteroidota</taxon>
        <taxon>Flavobacteriia</taxon>
        <taxon>Flavobacteriales</taxon>
        <taxon>Flavobacteriaceae</taxon>
        <taxon>Flavobacterium</taxon>
    </lineage>
</organism>
<proteinExistence type="predicted"/>
<dbReference type="RefSeq" id="WP_035127584.1">
    <property type="nucleotide sequence ID" value="NZ_JRHH01000005.1"/>
</dbReference>
<accession>A0A095TXL9</accession>
<dbReference type="AlphaFoldDB" id="A0A095TXL9"/>
<keyword evidence="1" id="KW-1133">Transmembrane helix</keyword>
<dbReference type="EMBL" id="JRHH01000005">
    <property type="protein sequence ID" value="KGD67073.1"/>
    <property type="molecule type" value="Genomic_DNA"/>
</dbReference>
<evidence type="ECO:0000256" key="1">
    <source>
        <dbReference type="SAM" id="Phobius"/>
    </source>
</evidence>
<protein>
    <submittedName>
        <fullName evidence="2">Uncharacterized protein</fullName>
    </submittedName>
</protein>
<evidence type="ECO:0000313" key="3">
    <source>
        <dbReference type="Proteomes" id="UP000029554"/>
    </source>
</evidence>
<reference evidence="2 3" key="1">
    <citation type="submission" date="2014-09" db="EMBL/GenBank/DDBJ databases">
        <title>Whole Genome Shotgun of Flavobacterium aquatile LMG 4008.</title>
        <authorList>
            <person name="Gale A.N."/>
            <person name="Pipes S.E."/>
            <person name="Newman J.D."/>
        </authorList>
    </citation>
    <scope>NUCLEOTIDE SEQUENCE [LARGE SCALE GENOMIC DNA]</scope>
    <source>
        <strain evidence="2 3">LMG 4008</strain>
    </source>
</reference>
<comment type="caution">
    <text evidence="2">The sequence shown here is derived from an EMBL/GenBank/DDBJ whole genome shotgun (WGS) entry which is preliminary data.</text>
</comment>
<dbReference type="Proteomes" id="UP000029554">
    <property type="component" value="Unassembled WGS sequence"/>
</dbReference>
<dbReference type="OrthoDB" id="1367715at2"/>